<dbReference type="PANTHER" id="PTHR42782">
    <property type="entry name" value="SI:CH73-314G15.3"/>
    <property type="match status" value="1"/>
</dbReference>
<dbReference type="InterPro" id="IPR007402">
    <property type="entry name" value="DUF455"/>
</dbReference>
<gene>
    <name evidence="1" type="ORF">BI347_15235</name>
</gene>
<evidence type="ECO:0008006" key="3">
    <source>
        <dbReference type="Google" id="ProtNLM"/>
    </source>
</evidence>
<dbReference type="AlphaFoldDB" id="A0A1S1X5H4"/>
<dbReference type="STRING" id="1903179.BI347_15235"/>
<organism evidence="1 2">
    <name type="scientific">Chromobacterium sphagni</name>
    <dbReference type="NCBI Taxonomy" id="1903179"/>
    <lineage>
        <taxon>Bacteria</taxon>
        <taxon>Pseudomonadati</taxon>
        <taxon>Pseudomonadota</taxon>
        <taxon>Betaproteobacteria</taxon>
        <taxon>Neisseriales</taxon>
        <taxon>Chromobacteriaceae</taxon>
        <taxon>Chromobacterium</taxon>
    </lineage>
</organism>
<sequence>MNRLQSLYPLLEQALLCTAVEEKLALTDAAHRDWQAGKLVRLAAAPPYPLPQAGRPARPELVHPTKVPRRGLSTPHGHAALLHAIAHIEFNAVNLALDAAWRFRDMPDAYVGDWLRVAAEEVSHFRLLQQRLLALGFCYGDFPAHDGLWAMSCRTDHDVLVRMALVPRVLEARGLDVTPGIQSRLARIGDAASVAVLDVILRDEVGHVRIGNRWFCELCRQRGQEPQATFRRLLDEYAMQFRSGDYNLPARAAAGFFADELRQLAELGESPAEIGNETLKVDVR</sequence>
<dbReference type="OrthoDB" id="9778629at2"/>
<evidence type="ECO:0000313" key="2">
    <source>
        <dbReference type="Proteomes" id="UP000180088"/>
    </source>
</evidence>
<dbReference type="InterPro" id="IPR011197">
    <property type="entry name" value="UCP012318"/>
</dbReference>
<dbReference type="PANTHER" id="PTHR42782:SF4">
    <property type="entry name" value="DUF455 DOMAIN-CONTAINING PROTEIN"/>
    <property type="match status" value="1"/>
</dbReference>
<dbReference type="SUPFAM" id="SSF47240">
    <property type="entry name" value="Ferritin-like"/>
    <property type="match status" value="1"/>
</dbReference>
<comment type="caution">
    <text evidence="1">The sequence shown here is derived from an EMBL/GenBank/DDBJ whole genome shotgun (WGS) entry which is preliminary data.</text>
</comment>
<evidence type="ECO:0000313" key="1">
    <source>
        <dbReference type="EMBL" id="OHX14705.1"/>
    </source>
</evidence>
<dbReference type="Pfam" id="PF04305">
    <property type="entry name" value="DUF455"/>
    <property type="match status" value="1"/>
</dbReference>
<proteinExistence type="predicted"/>
<dbReference type="RefSeq" id="WP_071116239.1">
    <property type="nucleotide sequence ID" value="NZ_MKCS01000001.1"/>
</dbReference>
<accession>A0A1S1X5H4</accession>
<dbReference type="Proteomes" id="UP000180088">
    <property type="component" value="Unassembled WGS sequence"/>
</dbReference>
<dbReference type="EMBL" id="MKCS01000001">
    <property type="protein sequence ID" value="OHX14705.1"/>
    <property type="molecule type" value="Genomic_DNA"/>
</dbReference>
<dbReference type="PIRSF" id="PIRSF012318">
    <property type="entry name" value="UCP012318"/>
    <property type="match status" value="1"/>
</dbReference>
<dbReference type="CDD" id="cd00657">
    <property type="entry name" value="Ferritin_like"/>
    <property type="match status" value="1"/>
</dbReference>
<protein>
    <recommendedName>
        <fullName evidence="3">DUF455 domain-containing protein</fullName>
    </recommendedName>
</protein>
<name>A0A1S1X5H4_9NEIS</name>
<reference evidence="1 2" key="1">
    <citation type="submission" date="2016-09" db="EMBL/GenBank/DDBJ databases">
        <title>Chromobacterium muskegensis sp. nov., an insecticidal bacterium isolated from Sphagnum bogs.</title>
        <authorList>
            <person name="Sparks M.E."/>
            <person name="Blackburn M.B."/>
            <person name="Gundersen-Rindal D.E."/>
            <person name="Mitchell A."/>
            <person name="Farrar R."/>
            <person name="Kuhar D."/>
        </authorList>
    </citation>
    <scope>NUCLEOTIDE SEQUENCE [LARGE SCALE GENOMIC DNA]</scope>
    <source>
        <strain evidence="1 2">37-2</strain>
    </source>
</reference>
<dbReference type="InterPro" id="IPR009078">
    <property type="entry name" value="Ferritin-like_SF"/>
</dbReference>